<evidence type="ECO:0000256" key="1">
    <source>
        <dbReference type="SAM" id="SignalP"/>
    </source>
</evidence>
<feature type="signal peptide" evidence="1">
    <location>
        <begin position="1"/>
        <end position="22"/>
    </location>
</feature>
<gene>
    <name evidence="2" type="ORF">EZV76_08635</name>
</gene>
<comment type="caution">
    <text evidence="2">The sequence shown here is derived from an EMBL/GenBank/DDBJ whole genome shotgun (WGS) entry which is preliminary data.</text>
</comment>
<dbReference type="OrthoDB" id="1162521at2"/>
<feature type="chain" id="PRO_5020836950" evidence="1">
    <location>
        <begin position="23"/>
        <end position="116"/>
    </location>
</feature>
<accession>A0A4S8RM58</accession>
<evidence type="ECO:0000313" key="2">
    <source>
        <dbReference type="EMBL" id="THV59623.1"/>
    </source>
</evidence>
<keyword evidence="3" id="KW-1185">Reference proteome</keyword>
<dbReference type="AlphaFoldDB" id="A0A4S8RM58"/>
<dbReference type="InterPro" id="IPR045398">
    <property type="entry name" value="DUF6515"/>
</dbReference>
<organism evidence="2 3">
    <name type="scientific">Flagellimonas alvinocaridis</name>
    <dbReference type="NCBI Taxonomy" id="2530200"/>
    <lineage>
        <taxon>Bacteria</taxon>
        <taxon>Pseudomonadati</taxon>
        <taxon>Bacteroidota</taxon>
        <taxon>Flavobacteriia</taxon>
        <taxon>Flavobacteriales</taxon>
        <taxon>Flavobacteriaceae</taxon>
        <taxon>Flagellimonas</taxon>
    </lineage>
</organism>
<protein>
    <submittedName>
        <fullName evidence="2">Uncharacterized protein</fullName>
    </submittedName>
</protein>
<sequence>MKGLKLILATMAFFGLTMAANAQRTVVRTYPAYGTVVTTISRPRLVVHKKKSFYYADGIWYKAKGKKYVVCAAPKGVKISVLPRSSKVVYVNGRRLYKYRGVFYKRAGRHYVVVTV</sequence>
<dbReference type="RefSeq" id="WP_136566143.1">
    <property type="nucleotide sequence ID" value="NZ_SNTZ01000003.1"/>
</dbReference>
<dbReference type="Proteomes" id="UP000310406">
    <property type="component" value="Unassembled WGS sequence"/>
</dbReference>
<keyword evidence="1" id="KW-0732">Signal</keyword>
<dbReference type="EMBL" id="SNTZ01000003">
    <property type="protein sequence ID" value="THV59623.1"/>
    <property type="molecule type" value="Genomic_DNA"/>
</dbReference>
<proteinExistence type="predicted"/>
<evidence type="ECO:0000313" key="3">
    <source>
        <dbReference type="Proteomes" id="UP000310406"/>
    </source>
</evidence>
<reference evidence="2 3" key="1">
    <citation type="submission" date="2019-03" db="EMBL/GenBank/DDBJ databases">
        <title>Muricauda SCR12 sp.nov, a marine bacterium isolated from Pacific Ocean:the Okinawa trough.</title>
        <authorList>
            <person name="Liu L."/>
        </authorList>
    </citation>
    <scope>NUCLEOTIDE SEQUENCE [LARGE SCALE GENOMIC DNA]</scope>
    <source>
        <strain evidence="2 3">SCR12</strain>
    </source>
</reference>
<dbReference type="Pfam" id="PF20125">
    <property type="entry name" value="DUF6515"/>
    <property type="match status" value="1"/>
</dbReference>
<name>A0A4S8RM58_9FLAO</name>